<sequence length="1025" mass="110917">MTFSAFNIGSQMVTLTGNKIPQLRLATKPVAGGTFTPSTLEAAFVMRSSLDYQFENAFLTKYKALMQNRLNFLTEKMRDAYTNILNTSMAQQVGQDAAVDTRADVRLDGFDASANAKLIGGVRGANGFEDIGVAADSDATFETSASNDVWRTPGKLSDSMITGGALPEDQVAGWGRSLGGGTTPVQFRSLLEYTTGAGNVSGDINITMRAEDDPPVPEPVNILMSALASITTAVTGPPPAPTYFNQKLEEHQTQYKTGGFWSAINYLYNFAPRELQYSYAVGYTVNSDEAGNDAYLASGNLVDSRDNVGIAGDPPAFLQEPQRVKWASFEPTEGYQHEISGTSSRYATVINRENAWLQGSNEYGADVWYDPANFSTSNAGAQAQIVDGVLFQSGTYTYNNGVMINSNSSIAAVALAGGKLVETAGTNGVLYANSNIQAGSTFKNTVEWNGLNDDVYNGDNEATSRGRINSSLFFNHYEVETRSVAFNDATRTDATSSPNNTDNTGQLFVAGGLDRSFSVDASKDYQRLKDPTSSGNDLSRGAGNVSRTFNGEFIQGLHKIESVNGQNLAGNEQKQASPILGNFQIGAYEGILRSYNMSRNIVTYTKPTKMEINAADTVPTDWHQAEMLVPSTTAALATDLATGKIWMPWLADTIYSGSSGGYGKPTSKDMVVEARNTFDLKKEDFLLPSGLVQDVTGYYQPTYTKQDYILDINLTGIHNDSNIAANYIKQTDDTSQVPTRRDFGINLEDAKIFVNGELLKPPSEQPPGTAIPGQPNPQISVTGITQNFSGNYDLGLRVNIKDYLREGLNTIVIQTRDATYNVTPGVDNFNESISVVAGPGNTAAVNKVLNNKVISGYNTVGEANYNPDFDRQGLLKVQSRWQTRAVPHTVSPNFTVDPIDDFLGIGGVALGDSAATIKTKMNALPVTDTNFKLYTRLSELASAPETTGSAFKVANSFVEQILNFINQQKYRDIFRMGMMSNLNKIAIQGSANLPSGSSLQGNVSIYYDQKTQMIIVNQDKLVGKS</sequence>
<dbReference type="Proteomes" id="UP000231019">
    <property type="component" value="Unassembled WGS sequence"/>
</dbReference>
<name>A0A2M7FXI7_9BACT</name>
<accession>A0A2M7FXI7</accession>
<proteinExistence type="predicted"/>
<comment type="caution">
    <text evidence="1">The sequence shown here is derived from an EMBL/GenBank/DDBJ whole genome shotgun (WGS) entry which is preliminary data.</text>
</comment>
<reference evidence="1 2" key="1">
    <citation type="submission" date="2017-09" db="EMBL/GenBank/DDBJ databases">
        <title>Depth-based differentiation of microbial function through sediment-hosted aquifers and enrichment of novel symbionts in the deep terrestrial subsurface.</title>
        <authorList>
            <person name="Probst A.J."/>
            <person name="Ladd B."/>
            <person name="Jarett J.K."/>
            <person name="Geller-Mcgrath D.E."/>
            <person name="Sieber C.M."/>
            <person name="Emerson J.B."/>
            <person name="Anantharaman K."/>
            <person name="Thomas B.C."/>
            <person name="Malmstrom R."/>
            <person name="Stieglmeier M."/>
            <person name="Klingl A."/>
            <person name="Woyke T."/>
            <person name="Ryan C.M."/>
            <person name="Banfield J.F."/>
        </authorList>
    </citation>
    <scope>NUCLEOTIDE SEQUENCE [LARGE SCALE GENOMIC DNA]</scope>
    <source>
        <strain evidence="1">CG17_big_fil_post_rev_8_21_14_2_50_48_46</strain>
    </source>
</reference>
<evidence type="ECO:0000313" key="2">
    <source>
        <dbReference type="Proteomes" id="UP000231019"/>
    </source>
</evidence>
<dbReference type="AlphaFoldDB" id="A0A2M7FXI7"/>
<gene>
    <name evidence="1" type="ORF">COW36_23250</name>
</gene>
<dbReference type="EMBL" id="PFFQ01000065">
    <property type="protein sequence ID" value="PIW13961.1"/>
    <property type="molecule type" value="Genomic_DNA"/>
</dbReference>
<protein>
    <submittedName>
        <fullName evidence="1">Uncharacterized protein</fullName>
    </submittedName>
</protein>
<evidence type="ECO:0000313" key="1">
    <source>
        <dbReference type="EMBL" id="PIW13961.1"/>
    </source>
</evidence>
<organism evidence="1 2">
    <name type="scientific">bacterium (Candidatus Blackallbacteria) CG17_big_fil_post_rev_8_21_14_2_50_48_46</name>
    <dbReference type="NCBI Taxonomy" id="2014261"/>
    <lineage>
        <taxon>Bacteria</taxon>
        <taxon>Candidatus Blackallbacteria</taxon>
    </lineage>
</organism>